<feature type="domain" description="AGC-kinase C-terminal" evidence="20">
    <location>
        <begin position="348"/>
        <end position="418"/>
    </location>
</feature>
<dbReference type="InterPro" id="IPR002219">
    <property type="entry name" value="PKC_DAG/PE"/>
</dbReference>
<dbReference type="GO" id="GO:0000281">
    <property type="term" value="P:mitotic cytokinesis"/>
    <property type="evidence" value="ECO:0007669"/>
    <property type="project" value="TreeGrafter"/>
</dbReference>
<feature type="domain" description="CNH" evidence="19">
    <location>
        <begin position="1493"/>
        <end position="1781"/>
    </location>
</feature>
<keyword evidence="7" id="KW-0863">Zinc-finger</keyword>
<keyword evidence="10 14" id="KW-0067">ATP-binding</keyword>
<evidence type="ECO:0000256" key="2">
    <source>
        <dbReference type="ARBA" id="ARBA00022527"/>
    </source>
</evidence>
<dbReference type="PANTHER" id="PTHR22988">
    <property type="entry name" value="MYOTONIC DYSTROPHY S/T KINASE-RELATED"/>
    <property type="match status" value="1"/>
</dbReference>
<feature type="domain" description="Phorbol-ester/DAG-type" evidence="18">
    <location>
        <begin position="1285"/>
        <end position="1334"/>
    </location>
</feature>
<dbReference type="InterPro" id="IPR008271">
    <property type="entry name" value="Ser/Thr_kinase_AS"/>
</dbReference>
<evidence type="ECO:0000256" key="11">
    <source>
        <dbReference type="ARBA" id="ARBA00023054"/>
    </source>
</evidence>
<dbReference type="GO" id="GO:0005737">
    <property type="term" value="C:cytoplasm"/>
    <property type="evidence" value="ECO:0007669"/>
    <property type="project" value="TreeGrafter"/>
</dbReference>
<dbReference type="GO" id="GO:0031032">
    <property type="term" value="P:actomyosin structure organization"/>
    <property type="evidence" value="ECO:0007669"/>
    <property type="project" value="TreeGrafter"/>
</dbReference>
<evidence type="ECO:0000256" key="8">
    <source>
        <dbReference type="ARBA" id="ARBA00022777"/>
    </source>
</evidence>
<feature type="binding site" evidence="14">
    <location>
        <position position="117"/>
    </location>
    <ligand>
        <name>ATP</name>
        <dbReference type="ChEBI" id="CHEBI:30616"/>
    </ligand>
</feature>
<dbReference type="EnsemblMetazoa" id="XM_019908219.1">
    <property type="protein sequence ID" value="XP_019763778.1"/>
    <property type="gene ID" value="LOC109540056"/>
</dbReference>
<feature type="coiled-coil region" evidence="15">
    <location>
        <begin position="455"/>
        <end position="496"/>
    </location>
</feature>
<feature type="domain" description="Protein kinase" evidence="17">
    <location>
        <begin position="84"/>
        <end position="347"/>
    </location>
</feature>
<evidence type="ECO:0000256" key="4">
    <source>
        <dbReference type="ARBA" id="ARBA00022679"/>
    </source>
</evidence>
<evidence type="ECO:0000313" key="21">
    <source>
        <dbReference type="EnsemblMetazoa" id="XP_019763778.1"/>
    </source>
</evidence>
<dbReference type="InterPro" id="IPR050839">
    <property type="entry name" value="Rho-assoc_Ser/Thr_Kinase"/>
</dbReference>
<keyword evidence="3" id="KW-0597">Phosphoprotein</keyword>
<dbReference type="KEGG" id="dpa:109540056"/>
<evidence type="ECO:0000259" key="17">
    <source>
        <dbReference type="PROSITE" id="PS50011"/>
    </source>
</evidence>
<name>A0AAR5PRY8_DENPD</name>
<sequence length="1848" mass="208638">METLKEPISVRVARLNSELTGKTKTPERAPLISRETVLDALQVLYDECSAEGMQKLDSNIASFVLKYKSAIKNLKTLRVNISDFEIKNIIGCGHFGEVHVVKEKQTGDIYAMKTIRKFDNGTKRMSFEEERDIMAFGDSPWLTSLQYSFQDSSYLFFVMDYHPGGDLLGLLYRVGGSLPESAAVFYLAELVLALHHLHGMGYVHRDVKPDNILLDRCGHLKLTDFGSAAKLGKDGLVKVGPPVGTPDYIAPEVLQCLDNKSEKTSGYGISCDFWSLGVLAYELTIGSPPFEGSTSTAIYSKIINHPKSLKFPADVCLSQAYVGFIKALITDVKSRLKPSKIQAHPVFTGTKFATLKDQVPPYVPKISSMEDTSNFTDVQAKKKHPSMEHFKKRSQFSGRNLPFIGFSFTHEEPAAFDQTSKRRSIQETGLVDSLKAELASLKMTLAKSGDIVQEKDNLEKRLDETTIKLQSVEALRDSLEKQLAESLAESTAVKRRLEMERKERMSLEKKALDLIKGAKLKWELAEKSKVEGLDLEIRQLKSKIEQLSHTNQMLEEQLHHARKIEENTRQSAETEQNITRRSVVGLENLLGKVNAEKQSLISELQNKLTEEISHTSHLQNELLQQQEAMERKTLEMESVQAKLKRSKSQYVQLQNTLQDNEAVVKQLSRKVNELEKDSDKLDEYEMEIKSLRGKFDDSQKTLKNLQIKTSRLQSDCDAFEQLKSETESLKLKMAQLQKRVADLEKQLEQKTEECRTLKKNAEGADTGQAANQELREKQLQTYKMQKELSDCKIDKRILERELKEANAELKQLRETLTHSENQLLQSKKAQELALLELSEINENISMELMRSQDNVKILQVKEKLQHEKSKTDEEKTIIAELKGFLKTKEDSNRQLANQIEALQSELSSANLRCNKEESEKTKLISLVEQLQKEKAHLGELLEKSASEKSAMKVNLEALREACTLLEGQVVEYEKLLALSKAKQSELSGNTEKLISDLCEARKETQAAKRHINEEKSLRAVAEHRIKSLQEDLECMERECADYKNQCMEYKSYSATLSEELSGAEDKLSNTEVLVTSYERQVRKLTTENNQLKEEIAHHITEIGCLKECKYTLTHQAEDLNKNIAALVQRIRDLETTLEEQMNYHKEREVKAEARDRQHLKLIDYLQSKIEELSHKKKSLTEVIFGSSKKENQPPISRALNYRDLEAQLTKEKETSKKLKEQVVKLKSATMCELSTNGKPGLKMEKSKSEILTQRTKAVLDQIATSPTQKREVSQSSVRRMHHNIPHRFESKLNTIRQKCPQCHQPIPVGRNCSICKECKIAGHPACAPLLPKVCGLPKELANHYREIFENADPPGNGECGETVCEGWVKLPCKKLNSWEERFARLTSSSLEIFTDAAKAAPLESFPLKPEGSHGKIILEPVPSEIGMQVANSDLPFIIKVEVSSETTCWPSDSLVLMALTAKDKDTWVSGLQRFFAPDPAASKLETLAKLPANLSVNCMVELTENIKVLGTDQGLFSYYNNSISALRIEGVANVEQISLFEDAVLMIHGAKLTLIGCDVNHLINLTQCAPCAKPTLKYHSINVNNLSGFHLLQVSKHASQKKIAVATAKQLLILEYYYESKEFVPVRILDTAQPTSCMLFTEHSLIVGADKFFEIDLSLFQAEEFLDASDLNLKPALKCHKLGSFPVGIVEVSQNPREYLLTFNEFSIFVDEYGRSSREKEIKNQHLPLAVHLIKNYLYVVQFAAVEILKISEEICNLTAGDSYRLGLTKFKLLGANAKGIFIEHDAHVKFLNARHLPDYDAVSIGSETTDNSRFSFTSSMVQSLDGNGSDSADLDHAPRVKFQQTDL</sequence>
<dbReference type="Pfam" id="PF00069">
    <property type="entry name" value="Pkinase"/>
    <property type="match status" value="1"/>
</dbReference>
<feature type="coiled-coil region" evidence="15">
    <location>
        <begin position="1011"/>
        <end position="1228"/>
    </location>
</feature>
<dbReference type="CTD" id="39429"/>
<dbReference type="SMART" id="SM00036">
    <property type="entry name" value="CNH"/>
    <property type="match status" value="1"/>
</dbReference>
<dbReference type="Gene3D" id="2.30.29.30">
    <property type="entry name" value="Pleckstrin-homology domain (PH domain)/Phosphotyrosine-binding domain (PTB)"/>
    <property type="match status" value="1"/>
</dbReference>
<evidence type="ECO:0000256" key="9">
    <source>
        <dbReference type="ARBA" id="ARBA00022833"/>
    </source>
</evidence>
<dbReference type="PROSITE" id="PS50003">
    <property type="entry name" value="PH_DOMAIN"/>
    <property type="match status" value="1"/>
</dbReference>
<dbReference type="PROSITE" id="PS50219">
    <property type="entry name" value="CNH"/>
    <property type="match status" value="1"/>
</dbReference>
<evidence type="ECO:0000259" key="18">
    <source>
        <dbReference type="PROSITE" id="PS50081"/>
    </source>
</evidence>
<dbReference type="Pfam" id="PF00780">
    <property type="entry name" value="CNH"/>
    <property type="match status" value="1"/>
</dbReference>
<evidence type="ECO:0000256" key="6">
    <source>
        <dbReference type="ARBA" id="ARBA00022741"/>
    </source>
</evidence>
<feature type="coiled-coil region" evidence="15">
    <location>
        <begin position="885"/>
        <end position="975"/>
    </location>
</feature>
<organism evidence="21 22">
    <name type="scientific">Dendroctonus ponderosae</name>
    <name type="common">Mountain pine beetle</name>
    <dbReference type="NCBI Taxonomy" id="77166"/>
    <lineage>
        <taxon>Eukaryota</taxon>
        <taxon>Metazoa</taxon>
        <taxon>Ecdysozoa</taxon>
        <taxon>Arthropoda</taxon>
        <taxon>Hexapoda</taxon>
        <taxon>Insecta</taxon>
        <taxon>Pterygota</taxon>
        <taxon>Neoptera</taxon>
        <taxon>Endopterygota</taxon>
        <taxon>Coleoptera</taxon>
        <taxon>Polyphaga</taxon>
        <taxon>Cucujiformia</taxon>
        <taxon>Curculionidae</taxon>
        <taxon>Scolytinae</taxon>
        <taxon>Dendroctonus</taxon>
    </lineage>
</organism>
<reference evidence="21" key="2">
    <citation type="submission" date="2024-08" db="UniProtKB">
        <authorList>
            <consortium name="EnsemblMetazoa"/>
        </authorList>
    </citation>
    <scope>IDENTIFICATION</scope>
</reference>
<dbReference type="InterPro" id="IPR011009">
    <property type="entry name" value="Kinase-like_dom_sf"/>
</dbReference>
<dbReference type="SUPFAM" id="SSF56112">
    <property type="entry name" value="Protein kinase-like (PK-like)"/>
    <property type="match status" value="1"/>
</dbReference>
<comment type="catalytic activity">
    <reaction evidence="13">
        <text>L-seryl-[protein] + ATP = O-phospho-L-seryl-[protein] + ADP + H(+)</text>
        <dbReference type="Rhea" id="RHEA:17989"/>
        <dbReference type="Rhea" id="RHEA-COMP:9863"/>
        <dbReference type="Rhea" id="RHEA-COMP:11604"/>
        <dbReference type="ChEBI" id="CHEBI:15378"/>
        <dbReference type="ChEBI" id="CHEBI:29999"/>
        <dbReference type="ChEBI" id="CHEBI:30616"/>
        <dbReference type="ChEBI" id="CHEBI:83421"/>
        <dbReference type="ChEBI" id="CHEBI:456216"/>
        <dbReference type="EC" id="2.7.11.1"/>
    </reaction>
</comment>
<evidence type="ECO:0000259" key="16">
    <source>
        <dbReference type="PROSITE" id="PS50003"/>
    </source>
</evidence>
<dbReference type="PROSITE" id="PS00108">
    <property type="entry name" value="PROTEIN_KINASE_ST"/>
    <property type="match status" value="1"/>
</dbReference>
<dbReference type="GO" id="GO:0005524">
    <property type="term" value="F:ATP binding"/>
    <property type="evidence" value="ECO:0007669"/>
    <property type="project" value="UniProtKB-UniRule"/>
</dbReference>
<feature type="coiled-coil region" evidence="15">
    <location>
        <begin position="622"/>
        <end position="760"/>
    </location>
</feature>
<dbReference type="FunFam" id="1.10.510.10:FF:000751">
    <property type="entry name" value="Non-specific serine/threonine protein kinase"/>
    <property type="match status" value="1"/>
</dbReference>
<dbReference type="PROSITE" id="PS00107">
    <property type="entry name" value="PROTEIN_KINASE_ATP"/>
    <property type="match status" value="1"/>
</dbReference>
<dbReference type="InterPro" id="IPR046349">
    <property type="entry name" value="C1-like_sf"/>
</dbReference>
<dbReference type="SMART" id="SM00233">
    <property type="entry name" value="PH"/>
    <property type="match status" value="1"/>
</dbReference>
<dbReference type="PROSITE" id="PS50081">
    <property type="entry name" value="ZF_DAG_PE_2"/>
    <property type="match status" value="1"/>
</dbReference>
<dbReference type="Gene3D" id="3.30.200.20">
    <property type="entry name" value="Phosphorylase Kinase, domain 1"/>
    <property type="match status" value="1"/>
</dbReference>
<evidence type="ECO:0000256" key="10">
    <source>
        <dbReference type="ARBA" id="ARBA00022840"/>
    </source>
</evidence>
<keyword evidence="5" id="KW-0479">Metal-binding</keyword>
<evidence type="ECO:0000259" key="20">
    <source>
        <dbReference type="PROSITE" id="PS51285"/>
    </source>
</evidence>
<evidence type="ECO:0000256" key="1">
    <source>
        <dbReference type="ARBA" id="ARBA00012513"/>
    </source>
</evidence>
<keyword evidence="8" id="KW-0418">Kinase</keyword>
<dbReference type="PROSITE" id="PS00479">
    <property type="entry name" value="ZF_DAG_PE_1"/>
    <property type="match status" value="1"/>
</dbReference>
<proteinExistence type="predicted"/>
<evidence type="ECO:0000259" key="19">
    <source>
        <dbReference type="PROSITE" id="PS50219"/>
    </source>
</evidence>
<dbReference type="GeneID" id="109540056"/>
<feature type="coiled-coil region" evidence="15">
    <location>
        <begin position="788"/>
        <end position="829"/>
    </location>
</feature>
<evidence type="ECO:0000256" key="7">
    <source>
        <dbReference type="ARBA" id="ARBA00022771"/>
    </source>
</evidence>
<evidence type="ECO:0000256" key="14">
    <source>
        <dbReference type="PROSITE-ProRule" id="PRU10141"/>
    </source>
</evidence>
<keyword evidence="22" id="KW-1185">Reference proteome</keyword>
<protein>
    <recommendedName>
        <fullName evidence="1">non-specific serine/threonine protein kinase</fullName>
        <ecNumber evidence="1">2.7.11.1</ecNumber>
    </recommendedName>
</protein>
<dbReference type="PROSITE" id="PS50011">
    <property type="entry name" value="PROTEIN_KINASE_DOM"/>
    <property type="match status" value="1"/>
</dbReference>
<dbReference type="InterPro" id="IPR017441">
    <property type="entry name" value="Protein_kinase_ATP_BS"/>
</dbReference>
<keyword evidence="11 15" id="KW-0175">Coiled coil</keyword>
<dbReference type="Gene3D" id="3.30.60.20">
    <property type="match status" value="1"/>
</dbReference>
<dbReference type="Proteomes" id="UP000019118">
    <property type="component" value="Unassembled WGS sequence"/>
</dbReference>
<feature type="domain" description="PH" evidence="16">
    <location>
        <begin position="1361"/>
        <end position="1476"/>
    </location>
</feature>
<evidence type="ECO:0000256" key="5">
    <source>
        <dbReference type="ARBA" id="ARBA00022723"/>
    </source>
</evidence>
<evidence type="ECO:0000256" key="3">
    <source>
        <dbReference type="ARBA" id="ARBA00022553"/>
    </source>
</evidence>
<dbReference type="InterPro" id="IPR000719">
    <property type="entry name" value="Prot_kinase_dom"/>
</dbReference>
<keyword evidence="4" id="KW-0808">Transferase</keyword>
<evidence type="ECO:0000256" key="12">
    <source>
        <dbReference type="ARBA" id="ARBA00047899"/>
    </source>
</evidence>
<comment type="catalytic activity">
    <reaction evidence="12">
        <text>L-threonyl-[protein] + ATP = O-phospho-L-threonyl-[protein] + ADP + H(+)</text>
        <dbReference type="Rhea" id="RHEA:46608"/>
        <dbReference type="Rhea" id="RHEA-COMP:11060"/>
        <dbReference type="Rhea" id="RHEA-COMP:11605"/>
        <dbReference type="ChEBI" id="CHEBI:15378"/>
        <dbReference type="ChEBI" id="CHEBI:30013"/>
        <dbReference type="ChEBI" id="CHEBI:30616"/>
        <dbReference type="ChEBI" id="CHEBI:61977"/>
        <dbReference type="ChEBI" id="CHEBI:456216"/>
        <dbReference type="EC" id="2.7.11.1"/>
    </reaction>
</comment>
<keyword evidence="9" id="KW-0862">Zinc</keyword>
<dbReference type="SUPFAM" id="SSF50729">
    <property type="entry name" value="PH domain-like"/>
    <property type="match status" value="1"/>
</dbReference>
<dbReference type="PANTHER" id="PTHR22988:SF71">
    <property type="entry name" value="CITRON RHO-INTERACTING KINASE"/>
    <property type="match status" value="1"/>
</dbReference>
<accession>A0AAR5PRY8</accession>
<dbReference type="Gene3D" id="1.10.510.10">
    <property type="entry name" value="Transferase(Phosphotransferase) domain 1"/>
    <property type="match status" value="1"/>
</dbReference>
<dbReference type="GO" id="GO:0004674">
    <property type="term" value="F:protein serine/threonine kinase activity"/>
    <property type="evidence" value="ECO:0007669"/>
    <property type="project" value="UniProtKB-KW"/>
</dbReference>
<dbReference type="InterPro" id="IPR011993">
    <property type="entry name" value="PH-like_dom_sf"/>
</dbReference>
<evidence type="ECO:0000313" key="22">
    <source>
        <dbReference type="Proteomes" id="UP000019118"/>
    </source>
</evidence>
<dbReference type="PROSITE" id="PS51285">
    <property type="entry name" value="AGC_KINASE_CTER"/>
    <property type="match status" value="1"/>
</dbReference>
<dbReference type="SUPFAM" id="SSF57889">
    <property type="entry name" value="Cysteine-rich domain"/>
    <property type="match status" value="1"/>
</dbReference>
<evidence type="ECO:0000256" key="13">
    <source>
        <dbReference type="ARBA" id="ARBA00048679"/>
    </source>
</evidence>
<dbReference type="GO" id="GO:0008270">
    <property type="term" value="F:zinc ion binding"/>
    <property type="evidence" value="ECO:0007669"/>
    <property type="project" value="UniProtKB-KW"/>
</dbReference>
<feature type="coiled-coil region" evidence="15">
    <location>
        <begin position="530"/>
        <end position="564"/>
    </location>
</feature>
<dbReference type="InterPro" id="IPR001180">
    <property type="entry name" value="CNH_dom"/>
</dbReference>
<dbReference type="Pfam" id="PF00169">
    <property type="entry name" value="PH"/>
    <property type="match status" value="1"/>
</dbReference>
<keyword evidence="2" id="KW-0723">Serine/threonine-protein kinase</keyword>
<dbReference type="GO" id="GO:0015629">
    <property type="term" value="C:actin cytoskeleton"/>
    <property type="evidence" value="ECO:0007669"/>
    <property type="project" value="TreeGrafter"/>
</dbReference>
<dbReference type="InterPro" id="IPR001849">
    <property type="entry name" value="PH_domain"/>
</dbReference>
<dbReference type="EC" id="2.7.11.1" evidence="1"/>
<keyword evidence="6 14" id="KW-0547">Nucleotide-binding</keyword>
<dbReference type="InterPro" id="IPR000961">
    <property type="entry name" value="AGC-kinase_C"/>
</dbReference>
<reference evidence="22" key="1">
    <citation type="journal article" date="2013" name="Genome Biol.">
        <title>Draft genome of the mountain pine beetle, Dendroctonus ponderosae Hopkins, a major forest pest.</title>
        <authorList>
            <person name="Keeling C.I."/>
            <person name="Yuen M.M."/>
            <person name="Liao N.Y."/>
            <person name="Docking T.R."/>
            <person name="Chan S.K."/>
            <person name="Taylor G.A."/>
            <person name="Palmquist D.L."/>
            <person name="Jackman S.D."/>
            <person name="Nguyen A."/>
            <person name="Li M."/>
            <person name="Henderson H."/>
            <person name="Janes J.K."/>
            <person name="Zhao Y."/>
            <person name="Pandoh P."/>
            <person name="Moore R."/>
            <person name="Sperling F.A."/>
            <person name="Huber D.P."/>
            <person name="Birol I."/>
            <person name="Jones S.J."/>
            <person name="Bohlmann J."/>
        </authorList>
    </citation>
    <scope>NUCLEOTIDE SEQUENCE</scope>
</reference>
<evidence type="ECO:0000256" key="15">
    <source>
        <dbReference type="SAM" id="Coils"/>
    </source>
</evidence>
<dbReference type="SMART" id="SM00220">
    <property type="entry name" value="S_TKc"/>
    <property type="match status" value="1"/>
</dbReference>